<gene>
    <name evidence="1" type="ORF">EAI46_32250</name>
</gene>
<name>A0A3L9HD13_ECOLX</name>
<accession>A0A3L9HD13</accession>
<evidence type="ECO:0000313" key="2">
    <source>
        <dbReference type="Proteomes" id="UP000281340"/>
    </source>
</evidence>
<reference evidence="1 2" key="1">
    <citation type="submission" date="2018-10" db="EMBL/GenBank/DDBJ databases">
        <title>Comparison of Escherichia coli isolates recovered from retail chicken and from chicken fecal samples by antimicrobial susceptibility test and whole genome sequencing.</title>
        <authorList>
            <person name="Tang B."/>
            <person name="Ma Y."/>
            <person name="He X."/>
            <person name="Cao L."/>
            <person name="Xia X."/>
            <person name="Yang H."/>
        </authorList>
    </citation>
    <scope>NUCLEOTIDE SEQUENCE [LARGE SCALE GENOMIC DNA]</scope>
    <source>
        <strain evidence="1 2">CMJH98b</strain>
    </source>
</reference>
<sequence length="21" mass="2378">MLIMPKFRVSLFSLALMLAVP</sequence>
<dbReference type="Proteomes" id="UP000281340">
    <property type="component" value="Unassembled WGS sequence"/>
</dbReference>
<protein>
    <submittedName>
        <fullName evidence="1">D-alanyl-D-alanine endopeptidase</fullName>
    </submittedName>
</protein>
<dbReference type="EMBL" id="RDDM01001051">
    <property type="protein sequence ID" value="RLY45462.1"/>
    <property type="molecule type" value="Genomic_DNA"/>
</dbReference>
<comment type="caution">
    <text evidence="1">The sequence shown here is derived from an EMBL/GenBank/DDBJ whole genome shotgun (WGS) entry which is preliminary data.</text>
</comment>
<dbReference type="AlphaFoldDB" id="A0A3L9HD13"/>
<feature type="non-terminal residue" evidence="1">
    <location>
        <position position="21"/>
    </location>
</feature>
<evidence type="ECO:0000313" key="1">
    <source>
        <dbReference type="EMBL" id="RLY45462.1"/>
    </source>
</evidence>
<organism evidence="1 2">
    <name type="scientific">Escherichia coli</name>
    <dbReference type="NCBI Taxonomy" id="562"/>
    <lineage>
        <taxon>Bacteria</taxon>
        <taxon>Pseudomonadati</taxon>
        <taxon>Pseudomonadota</taxon>
        <taxon>Gammaproteobacteria</taxon>
        <taxon>Enterobacterales</taxon>
        <taxon>Enterobacteriaceae</taxon>
        <taxon>Escherichia</taxon>
    </lineage>
</organism>
<proteinExistence type="predicted"/>